<dbReference type="InterPro" id="IPR014015">
    <property type="entry name" value="Helicase_SF3_DNA-vir"/>
</dbReference>
<dbReference type="EMBL" id="FNTI01000001">
    <property type="protein sequence ID" value="SED42042.1"/>
    <property type="molecule type" value="Genomic_DNA"/>
</dbReference>
<feature type="domain" description="SF3 helicase" evidence="5">
    <location>
        <begin position="194"/>
        <end position="352"/>
    </location>
</feature>
<dbReference type="Pfam" id="PF03288">
    <property type="entry name" value="Pox_D5"/>
    <property type="match status" value="1"/>
</dbReference>
<dbReference type="GO" id="GO:0005524">
    <property type="term" value="F:ATP binding"/>
    <property type="evidence" value="ECO:0007669"/>
    <property type="project" value="UniProtKB-KW"/>
</dbReference>
<gene>
    <name evidence="6" type="ORF">SAMN05444171_4060</name>
</gene>
<dbReference type="PANTHER" id="PTHR35372:SF2">
    <property type="entry name" value="SF3 HELICASE DOMAIN-CONTAINING PROTEIN"/>
    <property type="match status" value="1"/>
</dbReference>
<protein>
    <submittedName>
        <fullName evidence="6">Putative DNA primase/helicase</fullName>
    </submittedName>
</protein>
<dbReference type="Gene3D" id="3.40.50.300">
    <property type="entry name" value="P-loop containing nucleotide triphosphate hydrolases"/>
    <property type="match status" value="1"/>
</dbReference>
<evidence type="ECO:0000256" key="4">
    <source>
        <dbReference type="ARBA" id="ARBA00022840"/>
    </source>
</evidence>
<reference evidence="6 7" key="1">
    <citation type="submission" date="2016-10" db="EMBL/GenBank/DDBJ databases">
        <authorList>
            <person name="de Groot N.N."/>
        </authorList>
    </citation>
    <scope>NUCLEOTIDE SEQUENCE [LARGE SCALE GENOMIC DNA]</scope>
    <source>
        <strain evidence="6 7">GAS522</strain>
    </source>
</reference>
<dbReference type="Pfam" id="PF08706">
    <property type="entry name" value="D5_N"/>
    <property type="match status" value="1"/>
</dbReference>
<keyword evidence="1" id="KW-0547">Nucleotide-binding</keyword>
<sequence length="519" mass="57602">MMTPNPSSADPVVLSAATPQLSASKFKATEFPTLICYQNEWMSWDGAAYQGLEAETVEAHLSAFMGNAKTATYEEVTDPETGDDRRAVKLTPFNPKSRDINDVYKMLKHLCHVPIGTMDPPSWLKGTPTQYAKLLPKNLISFQNGLLDIETRVLHPATPFFFTRTALQMNYDPNAPEPTLWLEFMRQVTKDRQPLIELTQEMLGYLISTDTSMHKIFFLWGRPRSGKGTILRITTALVGEKNMRYPSIETLAGRFGMHNLIGGSVAQITDANTMDNRDLGKCGSRMNGISGEDGQTVERKGIGDWNGKISVRFQIAGNTLPNFGTNTVAMATRLLIIPFDETFEGREDRALTDKLIAELPGILNWALVGLDRLRLMGDFVEPNDSKVAKKRLVHLSDPIHGFVEDYCVLKGGAGVDRDVLYGAYVRFCEGNHVKAKGLGEFTEGLQAIHSSVLTGRRRKGNEAQVHCYRNITLNDEIAEKVYQVDRDESDDLGVGVLITIKRDVSGWPVPRATGGDFAP</sequence>
<evidence type="ECO:0000256" key="2">
    <source>
        <dbReference type="ARBA" id="ARBA00022801"/>
    </source>
</evidence>
<proteinExistence type="predicted"/>
<dbReference type="RefSeq" id="WP_083387609.1">
    <property type="nucleotide sequence ID" value="NZ_FNTI01000001.1"/>
</dbReference>
<evidence type="ECO:0000256" key="3">
    <source>
        <dbReference type="ARBA" id="ARBA00022806"/>
    </source>
</evidence>
<dbReference type="InterPro" id="IPR004968">
    <property type="entry name" value="DNA_primase/NTPase_C"/>
</dbReference>
<evidence type="ECO:0000259" key="5">
    <source>
        <dbReference type="PROSITE" id="PS51206"/>
    </source>
</evidence>
<dbReference type="Proteomes" id="UP000183208">
    <property type="component" value="Unassembled WGS sequence"/>
</dbReference>
<dbReference type="OrthoDB" id="9763644at2"/>
<dbReference type="InterPro" id="IPR045455">
    <property type="entry name" value="NrS-1_pol-like_helicase"/>
</dbReference>
<dbReference type="InterPro" id="IPR014818">
    <property type="entry name" value="Phage/plasmid_primase_P4_C"/>
</dbReference>
<name>A0A1H5AIG9_9BRAD</name>
<dbReference type="PANTHER" id="PTHR35372">
    <property type="entry name" value="ATP BINDING PROTEIN-RELATED"/>
    <property type="match status" value="1"/>
</dbReference>
<dbReference type="Pfam" id="PF19263">
    <property type="entry name" value="DUF5906"/>
    <property type="match status" value="1"/>
</dbReference>
<dbReference type="GO" id="GO:0016787">
    <property type="term" value="F:hydrolase activity"/>
    <property type="evidence" value="ECO:0007669"/>
    <property type="project" value="UniProtKB-KW"/>
</dbReference>
<evidence type="ECO:0000313" key="6">
    <source>
        <dbReference type="EMBL" id="SED42042.1"/>
    </source>
</evidence>
<dbReference type="AlphaFoldDB" id="A0A1H5AIG9"/>
<evidence type="ECO:0000256" key="1">
    <source>
        <dbReference type="ARBA" id="ARBA00022741"/>
    </source>
</evidence>
<evidence type="ECO:0000313" key="7">
    <source>
        <dbReference type="Proteomes" id="UP000183208"/>
    </source>
</evidence>
<dbReference type="InterPro" id="IPR006500">
    <property type="entry name" value="Helicase_put_C_phage/plasmid"/>
</dbReference>
<dbReference type="NCBIfam" id="TIGR01613">
    <property type="entry name" value="primase_Cterm"/>
    <property type="match status" value="1"/>
</dbReference>
<accession>A0A1H5AIG9</accession>
<keyword evidence="2" id="KW-0378">Hydrolase</keyword>
<dbReference type="PROSITE" id="PS51206">
    <property type="entry name" value="SF3_HELICASE_1"/>
    <property type="match status" value="1"/>
</dbReference>
<dbReference type="InterPro" id="IPR027417">
    <property type="entry name" value="P-loop_NTPase"/>
</dbReference>
<dbReference type="GO" id="GO:0004386">
    <property type="term" value="F:helicase activity"/>
    <property type="evidence" value="ECO:0007669"/>
    <property type="project" value="UniProtKB-KW"/>
</dbReference>
<keyword evidence="3 6" id="KW-0347">Helicase</keyword>
<keyword evidence="4" id="KW-0067">ATP-binding</keyword>
<organism evidence="6 7">
    <name type="scientific">Bradyrhizobium lablabi</name>
    <dbReference type="NCBI Taxonomy" id="722472"/>
    <lineage>
        <taxon>Bacteria</taxon>
        <taxon>Pseudomonadati</taxon>
        <taxon>Pseudomonadota</taxon>
        <taxon>Alphaproteobacteria</taxon>
        <taxon>Hyphomicrobiales</taxon>
        <taxon>Nitrobacteraceae</taxon>
        <taxon>Bradyrhizobium</taxon>
    </lineage>
</organism>
<dbReference type="InterPro" id="IPR051620">
    <property type="entry name" value="ORF904-like_C"/>
</dbReference>